<dbReference type="Proteomes" id="UP001295423">
    <property type="component" value="Unassembled WGS sequence"/>
</dbReference>
<feature type="compositionally biased region" description="Basic residues" evidence="1">
    <location>
        <begin position="8"/>
        <end position="17"/>
    </location>
</feature>
<gene>
    <name evidence="2" type="ORF">CYCCA115_LOCUS619</name>
</gene>
<name>A0AAD2CBQ8_9STRA</name>
<evidence type="ECO:0000313" key="3">
    <source>
        <dbReference type="Proteomes" id="UP001295423"/>
    </source>
</evidence>
<sequence>MPEEAVRRQRRRKRRRPQERTRGSNANHNAATNKDSSAAVRRKPTATAKSLKNFEDDSSLAFLDSNGAALSDHKAMQVSLLKLLHKRQTGGNNTNNRRSNVRTWQQQTLFQFTKRPRVKPATALRHENNMSNAPPQRREWRPFVKRCIPFTQLGTPVLDAVLAPERKGSFVLSLGAQHPGSEVPLLLALRFYGVPSPSGMERQKKIAGKARGITPLLQTVPLLYNDIPSNESMEDSIFNFRRNISPASTPVSILVSNDWNIGMAMFQPSNVWREEGPVGNLVLFSLPRSRSDVRYARAFVCKNVRMGGTAFVTLRNLMWRVDKLPCLDPNQAEPFLGHFNSIIQLPGYLVLNDEEDGFRLTWVMECWNVLEKGLKTQTGGSVLENGFTPESNIISRQDTWEEICYETSSGKRVPLDPTAETPLNVTSGSTVSCEAFLHVDIMLGEILSRRKKKVSESHPQFYYNLISIAFGGRVADLVIVFLRGGGKPGSLGVFVRADLFSGTIQELDWVQGRKVVDMTSLRAWSNSLALNRRMRHVRAGPFSVNTKGHSRDWGRLCQEMAYIDYDEKDDYDYSFWTEYLANPEDKRPPKRVSLSSIYPDCDLVTNNAITSCLPVSSLQCKDSPIQLIYG</sequence>
<dbReference type="EMBL" id="CAKOGP040000001">
    <property type="protein sequence ID" value="CAJ1912187.1"/>
    <property type="molecule type" value="Genomic_DNA"/>
</dbReference>
<evidence type="ECO:0000256" key="1">
    <source>
        <dbReference type="SAM" id="MobiDB-lite"/>
    </source>
</evidence>
<organism evidence="2 3">
    <name type="scientific">Cylindrotheca closterium</name>
    <dbReference type="NCBI Taxonomy" id="2856"/>
    <lineage>
        <taxon>Eukaryota</taxon>
        <taxon>Sar</taxon>
        <taxon>Stramenopiles</taxon>
        <taxon>Ochrophyta</taxon>
        <taxon>Bacillariophyta</taxon>
        <taxon>Bacillariophyceae</taxon>
        <taxon>Bacillariophycidae</taxon>
        <taxon>Bacillariales</taxon>
        <taxon>Bacillariaceae</taxon>
        <taxon>Cylindrotheca</taxon>
    </lineage>
</organism>
<feature type="compositionally biased region" description="Polar residues" evidence="1">
    <location>
        <begin position="23"/>
        <end position="36"/>
    </location>
</feature>
<accession>A0AAD2CBQ8</accession>
<proteinExistence type="predicted"/>
<reference evidence="2" key="1">
    <citation type="submission" date="2023-08" db="EMBL/GenBank/DDBJ databases">
        <authorList>
            <person name="Audoor S."/>
            <person name="Bilcke G."/>
        </authorList>
    </citation>
    <scope>NUCLEOTIDE SEQUENCE</scope>
</reference>
<comment type="caution">
    <text evidence="2">The sequence shown here is derived from an EMBL/GenBank/DDBJ whole genome shotgun (WGS) entry which is preliminary data.</text>
</comment>
<evidence type="ECO:0000313" key="2">
    <source>
        <dbReference type="EMBL" id="CAJ1912187.1"/>
    </source>
</evidence>
<protein>
    <submittedName>
        <fullName evidence="2">Uncharacterized protein</fullName>
    </submittedName>
</protein>
<feature type="region of interest" description="Disordered" evidence="1">
    <location>
        <begin position="1"/>
        <end position="46"/>
    </location>
</feature>
<dbReference type="AlphaFoldDB" id="A0AAD2CBQ8"/>
<keyword evidence="3" id="KW-1185">Reference proteome</keyword>